<dbReference type="AlphaFoldDB" id="A0A1H5VRG2"/>
<accession>A0A1H5VRG2</accession>
<dbReference type="RefSeq" id="WP_200827076.1">
    <property type="nucleotide sequence ID" value="NZ_FNVO01000002.1"/>
</dbReference>
<feature type="domain" description="RNA polymerase sigma-70 region 2" evidence="6">
    <location>
        <begin position="22"/>
        <end position="84"/>
    </location>
</feature>
<dbReference type="Gene3D" id="1.10.1740.10">
    <property type="match status" value="1"/>
</dbReference>
<evidence type="ECO:0000259" key="6">
    <source>
        <dbReference type="Pfam" id="PF04542"/>
    </source>
</evidence>
<dbReference type="PANTHER" id="PTHR43133:SF52">
    <property type="entry name" value="ECF RNA POLYMERASE SIGMA FACTOR SIGL"/>
    <property type="match status" value="1"/>
</dbReference>
<dbReference type="InterPro" id="IPR007627">
    <property type="entry name" value="RNA_pol_sigma70_r2"/>
</dbReference>
<organism evidence="8 9">
    <name type="scientific">Thermomonospora echinospora</name>
    <dbReference type="NCBI Taxonomy" id="1992"/>
    <lineage>
        <taxon>Bacteria</taxon>
        <taxon>Bacillati</taxon>
        <taxon>Actinomycetota</taxon>
        <taxon>Actinomycetes</taxon>
        <taxon>Streptosporangiales</taxon>
        <taxon>Thermomonosporaceae</taxon>
        <taxon>Thermomonospora</taxon>
    </lineage>
</organism>
<dbReference type="SUPFAM" id="SSF88946">
    <property type="entry name" value="Sigma2 domain of RNA polymerase sigma factors"/>
    <property type="match status" value="1"/>
</dbReference>
<proteinExistence type="inferred from homology"/>
<dbReference type="InterPro" id="IPR013324">
    <property type="entry name" value="RNA_pol_sigma_r3/r4-like"/>
</dbReference>
<dbReference type="InterPro" id="IPR013249">
    <property type="entry name" value="RNA_pol_sigma70_r4_t2"/>
</dbReference>
<sequence length="168" mass="18923">MRLRRSAERTRLDDEVSLRAAYDEHAGELFAFAERSLGERALAEEAVRETFLRAWRSAARLDAGEAVLRTWLLAICRNVVIEHACSRRTARVADGTALERLLTGLQVEEALRRLSPDHRAVLVELHVLARPPAAVAAELRIPAGTVRNRTYYALRALRLALEEMGWEA</sequence>
<dbReference type="InterPro" id="IPR039425">
    <property type="entry name" value="RNA_pol_sigma-70-like"/>
</dbReference>
<keyword evidence="5" id="KW-0804">Transcription</keyword>
<dbReference type="GO" id="GO:0003677">
    <property type="term" value="F:DNA binding"/>
    <property type="evidence" value="ECO:0007669"/>
    <property type="project" value="UniProtKB-KW"/>
</dbReference>
<evidence type="ECO:0000259" key="7">
    <source>
        <dbReference type="Pfam" id="PF08281"/>
    </source>
</evidence>
<evidence type="ECO:0000256" key="4">
    <source>
        <dbReference type="ARBA" id="ARBA00023125"/>
    </source>
</evidence>
<dbReference type="SUPFAM" id="SSF88659">
    <property type="entry name" value="Sigma3 and sigma4 domains of RNA polymerase sigma factors"/>
    <property type="match status" value="1"/>
</dbReference>
<evidence type="ECO:0000256" key="1">
    <source>
        <dbReference type="ARBA" id="ARBA00010641"/>
    </source>
</evidence>
<evidence type="ECO:0000256" key="5">
    <source>
        <dbReference type="ARBA" id="ARBA00023163"/>
    </source>
</evidence>
<dbReference type="InterPro" id="IPR013325">
    <property type="entry name" value="RNA_pol_sigma_r2"/>
</dbReference>
<evidence type="ECO:0000313" key="9">
    <source>
        <dbReference type="Proteomes" id="UP000236723"/>
    </source>
</evidence>
<dbReference type="Pfam" id="PF08281">
    <property type="entry name" value="Sigma70_r4_2"/>
    <property type="match status" value="1"/>
</dbReference>
<dbReference type="GO" id="GO:0016987">
    <property type="term" value="F:sigma factor activity"/>
    <property type="evidence" value="ECO:0007669"/>
    <property type="project" value="UniProtKB-KW"/>
</dbReference>
<evidence type="ECO:0000313" key="8">
    <source>
        <dbReference type="EMBL" id="SEF89733.1"/>
    </source>
</evidence>
<feature type="domain" description="RNA polymerase sigma factor 70 region 4 type 2" evidence="7">
    <location>
        <begin position="106"/>
        <end position="157"/>
    </location>
</feature>
<evidence type="ECO:0000256" key="2">
    <source>
        <dbReference type="ARBA" id="ARBA00023015"/>
    </source>
</evidence>
<dbReference type="EMBL" id="FNVO01000002">
    <property type="protein sequence ID" value="SEF89733.1"/>
    <property type="molecule type" value="Genomic_DNA"/>
</dbReference>
<dbReference type="Pfam" id="PF04542">
    <property type="entry name" value="Sigma70_r2"/>
    <property type="match status" value="1"/>
</dbReference>
<comment type="similarity">
    <text evidence="1">Belongs to the sigma-70 factor family. ECF subfamily.</text>
</comment>
<name>A0A1H5VRG2_9ACTN</name>
<keyword evidence="2" id="KW-0805">Transcription regulation</keyword>
<gene>
    <name evidence="8" type="ORF">SAMN04489712_102424</name>
</gene>
<dbReference type="Gene3D" id="1.10.10.10">
    <property type="entry name" value="Winged helix-like DNA-binding domain superfamily/Winged helix DNA-binding domain"/>
    <property type="match status" value="1"/>
</dbReference>
<dbReference type="Proteomes" id="UP000236723">
    <property type="component" value="Unassembled WGS sequence"/>
</dbReference>
<dbReference type="PANTHER" id="PTHR43133">
    <property type="entry name" value="RNA POLYMERASE ECF-TYPE SIGMA FACTO"/>
    <property type="match status" value="1"/>
</dbReference>
<keyword evidence="3" id="KW-0731">Sigma factor</keyword>
<reference evidence="9" key="1">
    <citation type="submission" date="2016-10" db="EMBL/GenBank/DDBJ databases">
        <authorList>
            <person name="Varghese N."/>
            <person name="Submissions S."/>
        </authorList>
    </citation>
    <scope>NUCLEOTIDE SEQUENCE [LARGE SCALE GENOMIC DNA]</scope>
    <source>
        <strain evidence="9">DSM 43163</strain>
    </source>
</reference>
<evidence type="ECO:0000256" key="3">
    <source>
        <dbReference type="ARBA" id="ARBA00023082"/>
    </source>
</evidence>
<dbReference type="InterPro" id="IPR036388">
    <property type="entry name" value="WH-like_DNA-bd_sf"/>
</dbReference>
<keyword evidence="9" id="KW-1185">Reference proteome</keyword>
<protein>
    <submittedName>
        <fullName evidence="8">RNA polymerase sigma-70 factor, ECF subfamily</fullName>
    </submittedName>
</protein>
<keyword evidence="4" id="KW-0238">DNA-binding</keyword>
<dbReference type="GO" id="GO:0006352">
    <property type="term" value="P:DNA-templated transcription initiation"/>
    <property type="evidence" value="ECO:0007669"/>
    <property type="project" value="InterPro"/>
</dbReference>